<protein>
    <submittedName>
        <fullName evidence="2">Uncharacterized protein</fullName>
    </submittedName>
</protein>
<dbReference type="Proteomes" id="UP000195985">
    <property type="component" value="Unassembled WGS sequence"/>
</dbReference>
<evidence type="ECO:0000256" key="1">
    <source>
        <dbReference type="SAM" id="Phobius"/>
    </source>
</evidence>
<feature type="transmembrane region" description="Helical" evidence="1">
    <location>
        <begin position="20"/>
        <end position="38"/>
    </location>
</feature>
<sequence>MQTSEAVSTKVNAKDNKKKNFKFLYFIGPHLILFFVFGKRQIIR</sequence>
<gene>
    <name evidence="2" type="ORF">TPAS_2867</name>
</gene>
<evidence type="ECO:0000313" key="3">
    <source>
        <dbReference type="Proteomes" id="UP000195985"/>
    </source>
</evidence>
<accession>A0A1W1IJH2</accession>
<keyword evidence="1" id="KW-0812">Transmembrane</keyword>
<reference evidence="3" key="1">
    <citation type="submission" date="2016-04" db="EMBL/GenBank/DDBJ databases">
        <authorList>
            <person name="Strepis N."/>
        </authorList>
    </citation>
    <scope>NUCLEOTIDE SEQUENCE [LARGE SCALE GENOMIC DNA]</scope>
</reference>
<name>A0A1W1IJH2_9LACT</name>
<dbReference type="AlphaFoldDB" id="A0A1W1IJH2"/>
<keyword evidence="1" id="KW-0472">Membrane</keyword>
<evidence type="ECO:0000313" key="2">
    <source>
        <dbReference type="EMBL" id="SLM53140.1"/>
    </source>
</evidence>
<keyword evidence="1" id="KW-1133">Transmembrane helix</keyword>
<keyword evidence="3" id="KW-1185">Reference proteome</keyword>
<organism evidence="2 3">
    <name type="scientific">Trichococcus pasteurii</name>
    <dbReference type="NCBI Taxonomy" id="43064"/>
    <lineage>
        <taxon>Bacteria</taxon>
        <taxon>Bacillati</taxon>
        <taxon>Bacillota</taxon>
        <taxon>Bacilli</taxon>
        <taxon>Lactobacillales</taxon>
        <taxon>Carnobacteriaceae</taxon>
        <taxon>Trichococcus</taxon>
    </lineage>
</organism>
<dbReference type="EMBL" id="FWEY01000012">
    <property type="protein sequence ID" value="SLM53140.1"/>
    <property type="molecule type" value="Genomic_DNA"/>
</dbReference>
<proteinExistence type="predicted"/>
<dbReference type="STRING" id="43064.SAMN04488086_1382"/>